<protein>
    <submittedName>
        <fullName evidence="1">Uncharacterized protein</fullName>
    </submittedName>
</protein>
<reference evidence="1" key="1">
    <citation type="journal article" date="2021" name="New Phytol.">
        <title>Evolutionary innovations through gain and loss of genes in the ectomycorrhizal Boletales.</title>
        <authorList>
            <person name="Wu G."/>
            <person name="Miyauchi S."/>
            <person name="Morin E."/>
            <person name="Kuo A."/>
            <person name="Drula E."/>
            <person name="Varga T."/>
            <person name="Kohler A."/>
            <person name="Feng B."/>
            <person name="Cao Y."/>
            <person name="Lipzen A."/>
            <person name="Daum C."/>
            <person name="Hundley H."/>
            <person name="Pangilinan J."/>
            <person name="Johnson J."/>
            <person name="Barry K."/>
            <person name="LaButti K."/>
            <person name="Ng V."/>
            <person name="Ahrendt S."/>
            <person name="Min B."/>
            <person name="Choi I.G."/>
            <person name="Park H."/>
            <person name="Plett J.M."/>
            <person name="Magnuson J."/>
            <person name="Spatafora J.W."/>
            <person name="Nagy L.G."/>
            <person name="Henrissat B."/>
            <person name="Grigoriev I.V."/>
            <person name="Yang Z.L."/>
            <person name="Xu J."/>
            <person name="Martin F.M."/>
        </authorList>
    </citation>
    <scope>NUCLEOTIDE SEQUENCE</scope>
    <source>
        <strain evidence="1">ATCC 28755</strain>
    </source>
</reference>
<gene>
    <name evidence="1" type="ORF">BJ138DRAFT_984546</name>
</gene>
<dbReference type="EMBL" id="MU268564">
    <property type="protein sequence ID" value="KAH7904206.1"/>
    <property type="molecule type" value="Genomic_DNA"/>
</dbReference>
<organism evidence="1 2">
    <name type="scientific">Hygrophoropsis aurantiaca</name>
    <dbReference type="NCBI Taxonomy" id="72124"/>
    <lineage>
        <taxon>Eukaryota</taxon>
        <taxon>Fungi</taxon>
        <taxon>Dikarya</taxon>
        <taxon>Basidiomycota</taxon>
        <taxon>Agaricomycotina</taxon>
        <taxon>Agaricomycetes</taxon>
        <taxon>Agaricomycetidae</taxon>
        <taxon>Boletales</taxon>
        <taxon>Coniophorineae</taxon>
        <taxon>Hygrophoropsidaceae</taxon>
        <taxon>Hygrophoropsis</taxon>
    </lineage>
</organism>
<evidence type="ECO:0000313" key="1">
    <source>
        <dbReference type="EMBL" id="KAH7904206.1"/>
    </source>
</evidence>
<feature type="non-terminal residue" evidence="1">
    <location>
        <position position="1"/>
    </location>
</feature>
<accession>A0ACB7ZST7</accession>
<keyword evidence="2" id="KW-1185">Reference proteome</keyword>
<evidence type="ECO:0000313" key="2">
    <source>
        <dbReference type="Proteomes" id="UP000790377"/>
    </source>
</evidence>
<comment type="caution">
    <text evidence="1">The sequence shown here is derived from an EMBL/GenBank/DDBJ whole genome shotgun (WGS) entry which is preliminary data.</text>
</comment>
<feature type="non-terminal residue" evidence="1">
    <location>
        <position position="105"/>
    </location>
</feature>
<dbReference type="Proteomes" id="UP000790377">
    <property type="component" value="Unassembled WGS sequence"/>
</dbReference>
<name>A0ACB7ZST7_9AGAM</name>
<sequence>YENSWYGPVNMMLTTYFPASQHFMVKPQARLRQPPAPGARTSTDSYRQTVGTSNTDKVPDFLACIGGREPDGDIPFLILEVKKEDAPPGASNAQIMDYTEWVRHY</sequence>
<proteinExistence type="predicted"/>